<evidence type="ECO:0000259" key="2">
    <source>
        <dbReference type="Pfam" id="PF07250"/>
    </source>
</evidence>
<dbReference type="PANTHER" id="PTHR32208:SF21">
    <property type="entry name" value="LOW QUALITY PROTEIN: ALDEHYDE OXIDASE GLOX-LIKE"/>
    <property type="match status" value="1"/>
</dbReference>
<accession>A0A931BMQ5</accession>
<dbReference type="RefSeq" id="WP_196287420.1">
    <property type="nucleotide sequence ID" value="NZ_JADQDP010000003.1"/>
</dbReference>
<dbReference type="InterPro" id="IPR037293">
    <property type="entry name" value="Gal_Oxidase_central_sf"/>
</dbReference>
<evidence type="ECO:0000313" key="5">
    <source>
        <dbReference type="Proteomes" id="UP000645610"/>
    </source>
</evidence>
<dbReference type="Gene3D" id="2.60.40.10">
    <property type="entry name" value="Immunoglobulins"/>
    <property type="match status" value="1"/>
</dbReference>
<reference evidence="4 5" key="1">
    <citation type="submission" date="2020-11" db="EMBL/GenBank/DDBJ databases">
        <authorList>
            <person name="Kim M.K."/>
        </authorList>
    </citation>
    <scope>NUCLEOTIDE SEQUENCE [LARGE SCALE GENOMIC DNA]</scope>
    <source>
        <strain evidence="4 5">BT439</strain>
    </source>
</reference>
<keyword evidence="5" id="KW-1185">Reference proteome</keyword>
<dbReference type="EMBL" id="JADQDP010000003">
    <property type="protein sequence ID" value="MBF9143103.1"/>
    <property type="molecule type" value="Genomic_DNA"/>
</dbReference>
<dbReference type="Gene3D" id="2.130.10.80">
    <property type="entry name" value="Galactose oxidase/kelch, beta-propeller"/>
    <property type="match status" value="1"/>
</dbReference>
<keyword evidence="1" id="KW-0732">Signal</keyword>
<dbReference type="SUPFAM" id="SSF81296">
    <property type="entry name" value="E set domains"/>
    <property type="match status" value="1"/>
</dbReference>
<feature type="domain" description="Glyoxal oxidase N-terminal" evidence="2">
    <location>
        <begin position="213"/>
        <end position="514"/>
    </location>
</feature>
<dbReference type="Proteomes" id="UP000645610">
    <property type="component" value="Unassembled WGS sequence"/>
</dbReference>
<dbReference type="InterPro" id="IPR009880">
    <property type="entry name" value="Glyoxal_oxidase_N"/>
</dbReference>
<dbReference type="InterPro" id="IPR011043">
    <property type="entry name" value="Gal_Oxase/kelch_b-propeller"/>
</dbReference>
<evidence type="ECO:0000313" key="4">
    <source>
        <dbReference type="EMBL" id="MBF9143103.1"/>
    </source>
</evidence>
<feature type="domain" description="Galactose oxidase-like Early set" evidence="3">
    <location>
        <begin position="525"/>
        <end position="625"/>
    </location>
</feature>
<name>A0A931BMQ5_9BACT</name>
<dbReference type="SUPFAM" id="SSF50965">
    <property type="entry name" value="Galactose oxidase, central domain"/>
    <property type="match status" value="1"/>
</dbReference>
<dbReference type="InterPro" id="IPR015202">
    <property type="entry name" value="GO-like_E_set"/>
</dbReference>
<dbReference type="Pfam" id="PF09118">
    <property type="entry name" value="GO-like_E_set"/>
    <property type="match status" value="1"/>
</dbReference>
<dbReference type="PANTHER" id="PTHR32208">
    <property type="entry name" value="SECRETED PROTEIN-RELATED"/>
    <property type="match status" value="1"/>
</dbReference>
<dbReference type="Pfam" id="PF07250">
    <property type="entry name" value="Glyoxal_oxid_N"/>
    <property type="match status" value="1"/>
</dbReference>
<dbReference type="AlphaFoldDB" id="A0A931BMQ5"/>
<protein>
    <submittedName>
        <fullName evidence="4">DUF1929 domain-containing protein</fullName>
    </submittedName>
</protein>
<dbReference type="InterPro" id="IPR014756">
    <property type="entry name" value="Ig_E-set"/>
</dbReference>
<organism evidence="4 5">
    <name type="scientific">Hymenobacter properus</name>
    <dbReference type="NCBI Taxonomy" id="2791026"/>
    <lineage>
        <taxon>Bacteria</taxon>
        <taxon>Pseudomonadati</taxon>
        <taxon>Bacteroidota</taxon>
        <taxon>Cytophagia</taxon>
        <taxon>Cytophagales</taxon>
        <taxon>Hymenobacteraceae</taxon>
        <taxon>Hymenobacter</taxon>
    </lineage>
</organism>
<proteinExistence type="predicted"/>
<gene>
    <name evidence="4" type="ORF">I2I01_15755</name>
</gene>
<dbReference type="PROSITE" id="PS51257">
    <property type="entry name" value="PROKAR_LIPOPROTEIN"/>
    <property type="match status" value="1"/>
</dbReference>
<evidence type="ECO:0000256" key="1">
    <source>
        <dbReference type="ARBA" id="ARBA00022729"/>
    </source>
</evidence>
<dbReference type="InterPro" id="IPR013783">
    <property type="entry name" value="Ig-like_fold"/>
</dbReference>
<evidence type="ECO:0000259" key="3">
    <source>
        <dbReference type="Pfam" id="PF09118"/>
    </source>
</evidence>
<comment type="caution">
    <text evidence="4">The sequence shown here is derived from an EMBL/GenBank/DDBJ whole genome shotgun (WGS) entry which is preliminary data.</text>
</comment>
<dbReference type="CDD" id="cd02851">
    <property type="entry name" value="E_set_GO_C"/>
    <property type="match status" value="1"/>
</dbReference>
<sequence>MYKLLLIIGCWALAQPGWGQSCTFSNTIGRTQPVRDANCIELGDNFSSTSEIDITITTNRGLAGWWRKASWGFEGQDTTQLERVFIGIHTSVLPNGIVLSWQGHNDNQFSTPGASHPGTDIYRWEPNLNHLSSTIFHVRWTNAFCTGHSFLADGKLLMTGGHDETIAEVKDDRNTPQNEYVPEYIKGLNHANTYDYRINPTAIRPGTVEDPVSWNREHEMTRNRWYPTNTTLYNGDVLTTAGETEPTQILKNEERFPELWHNGNWTELRGVLRSIPYTADFRPFPTYPWTFAAPNGKVFYAGPDPYIGYIDPAGSSPPLPGSGSTTPRAGAWTAADAQTRNYGLRGQGTAAMFWPGRILLAGGSDGQTVTNTAEVIDLTSGANGTITNSSFLQPVITPAAPMRNARHHVNSTILPDGSVLITGGSRVTGSSDRAQAVLDAEIWTPTPGPNGPTGPGTWTTVAPMKEARMYHSTAVLLPDGRVLSAGGEEVINYVPRFVPNQDNHCTAEIYSPPYLFDAAGNLRARPTITGAPAHVGYGQPFTVVARAGSGTVARVTLVRLSSVTHSFNMNQRFLELNKSGLTTAQGATSVALTAPADGTVCPPGHYWLFVLNSQGVPSEGQVVQIGPSACAGTPDLATAYAVDDDCNATATASVSGPNLGTDYKWTVDGVYDSSFDGQYSVSVALNRCRPQATLGVRVTPSCGGDPVENFVSVSRTFLPSKCPACGNL</sequence>